<comment type="caution">
    <text evidence="2">The sequence shown here is derived from an EMBL/GenBank/DDBJ whole genome shotgun (WGS) entry which is preliminary data.</text>
</comment>
<dbReference type="InterPro" id="IPR014756">
    <property type="entry name" value="Ig_E-set"/>
</dbReference>
<dbReference type="SUPFAM" id="SSF81296">
    <property type="entry name" value="E set domains"/>
    <property type="match status" value="1"/>
</dbReference>
<evidence type="ECO:0000313" key="3">
    <source>
        <dbReference type="Proteomes" id="UP000618931"/>
    </source>
</evidence>
<dbReference type="InterPro" id="IPR013783">
    <property type="entry name" value="Ig-like_fold"/>
</dbReference>
<gene>
    <name evidence="2" type="ORF">I2H31_08445</name>
</gene>
<dbReference type="InterPro" id="IPR024079">
    <property type="entry name" value="MetalloPept_cat_dom_sf"/>
</dbReference>
<dbReference type="Gene3D" id="3.40.390.10">
    <property type="entry name" value="Collagenase (Catalytic Domain)"/>
    <property type="match status" value="1"/>
</dbReference>
<dbReference type="CDD" id="cd00102">
    <property type="entry name" value="IPT"/>
    <property type="match status" value="1"/>
</dbReference>
<reference evidence="2 3" key="1">
    <citation type="submission" date="2020-11" db="EMBL/GenBank/DDBJ databases">
        <authorList>
            <person name="Kim M.K."/>
        </authorList>
    </citation>
    <scope>NUCLEOTIDE SEQUENCE [LARGE SCALE GENOMIC DNA]</scope>
    <source>
        <strain evidence="2 3">BT662</strain>
    </source>
</reference>
<dbReference type="EMBL" id="JADQDM010000003">
    <property type="protein sequence ID" value="MBF9221130.1"/>
    <property type="molecule type" value="Genomic_DNA"/>
</dbReference>
<evidence type="ECO:0000259" key="1">
    <source>
        <dbReference type="Pfam" id="PF01833"/>
    </source>
</evidence>
<keyword evidence="3" id="KW-1185">Reference proteome</keyword>
<proteinExistence type="predicted"/>
<name>A0ABS0I2G4_9BACT</name>
<dbReference type="Pfam" id="PF01833">
    <property type="entry name" value="TIG"/>
    <property type="match status" value="1"/>
</dbReference>
<dbReference type="InterPro" id="IPR002909">
    <property type="entry name" value="IPT_dom"/>
</dbReference>
<dbReference type="Gene3D" id="2.60.40.10">
    <property type="entry name" value="Immunoglobulins"/>
    <property type="match status" value="1"/>
</dbReference>
<dbReference type="RefSeq" id="WP_196292588.1">
    <property type="nucleotide sequence ID" value="NZ_JADQDM010000003.1"/>
</dbReference>
<evidence type="ECO:0000313" key="2">
    <source>
        <dbReference type="EMBL" id="MBF9221130.1"/>
    </source>
</evidence>
<dbReference type="Proteomes" id="UP000618931">
    <property type="component" value="Unassembled WGS sequence"/>
</dbReference>
<sequence>MTKVYKNCARGVVVGLLWLGALVSARAQESCLLVPVPLAERVAAAPLIVEAGVGAQQAVRSEDSHIYTLSQLTVYAVFRGKEPAALQLAEAGGTVGLRREVVSPGVALAPGQQGLFLLEPNPAQPGTYRLVAGPQGLVSYDLTARSATEPFRQYPSIAGALYPAVEALTGQPRRVVQPNAALGRAQAAARPVAQPVITGFAPASVAAGSGAVLTIDGANFGATQGSGHVDFPNANDGGSSLASANPTDYVSWTDTRIEVRVPSVVIANGRTAGTGVFRVVNAANETGSSPSALVVVYALSNVLPGGSSTPGRPRLVNDDGAGGYTLQYSPSFVTVTGAAAAFERALATWSCASRLRRVVGSPVSTEATPTNGVNEVSFGTLSAGVLGVTRSYFSGCFDGDGVVQFSLDETDYVFTPTPSAGTTWQFGPAAPGTAQYDFESVALHEQGHGTQLTHIIDPTAVMHFSLTNSQTRRTLSTASDVAGAADVFTYSLTNPCGDPGPVATAVPAGCLGSLPVELTAFSARYQAGRGTQLDWATAAEHHSAYFALESQEAGAAAWQEIGREPAAGTSARAHTYQAHDPRPLAGTRYYRLRQVDQDGTTAYSPLAAVSGAEDGLSLYPNPVAGRLQVGGPARAGQLRCYDLAGREVARFALTPGPNDLDVGALPAGLYQVEWTDGATTRRARLQKL</sequence>
<feature type="domain" description="IPT/TIG" evidence="1">
    <location>
        <begin position="195"/>
        <end position="281"/>
    </location>
</feature>
<organism evidence="2 3">
    <name type="scientific">Hymenobacter ruricola</name>
    <dbReference type="NCBI Taxonomy" id="2791023"/>
    <lineage>
        <taxon>Bacteria</taxon>
        <taxon>Pseudomonadati</taxon>
        <taxon>Bacteroidota</taxon>
        <taxon>Cytophagia</taxon>
        <taxon>Cytophagales</taxon>
        <taxon>Hymenobacteraceae</taxon>
        <taxon>Hymenobacter</taxon>
    </lineage>
</organism>
<dbReference type="SUPFAM" id="SSF55486">
    <property type="entry name" value="Metalloproteases ('zincins'), catalytic domain"/>
    <property type="match status" value="1"/>
</dbReference>
<protein>
    <submittedName>
        <fullName evidence="2">IPT/TIG domain-containing protein</fullName>
    </submittedName>
</protein>
<accession>A0ABS0I2G4</accession>